<keyword evidence="5 6" id="KW-0472">Membrane</keyword>
<keyword evidence="3 6" id="KW-0812">Transmembrane</keyword>
<dbReference type="Gene3D" id="3.40.250.10">
    <property type="entry name" value="Rhodanese-like domain"/>
    <property type="match status" value="1"/>
</dbReference>
<evidence type="ECO:0000313" key="8">
    <source>
        <dbReference type="EMBL" id="MEN3067076.1"/>
    </source>
</evidence>
<dbReference type="InterPro" id="IPR032816">
    <property type="entry name" value="VTT_dom"/>
</dbReference>
<organism evidence="8 9">
    <name type="scientific">Uliginosibacterium sediminicola</name>
    <dbReference type="NCBI Taxonomy" id="2024550"/>
    <lineage>
        <taxon>Bacteria</taxon>
        <taxon>Pseudomonadati</taxon>
        <taxon>Pseudomonadota</taxon>
        <taxon>Betaproteobacteria</taxon>
        <taxon>Rhodocyclales</taxon>
        <taxon>Zoogloeaceae</taxon>
        <taxon>Uliginosibacterium</taxon>
    </lineage>
</organism>
<evidence type="ECO:0000313" key="9">
    <source>
        <dbReference type="Proteomes" id="UP001410394"/>
    </source>
</evidence>
<evidence type="ECO:0000256" key="2">
    <source>
        <dbReference type="ARBA" id="ARBA00022475"/>
    </source>
</evidence>
<sequence length="311" mass="33971">MQQLITLFNQHGPLLVFLQVLVTQLGAPVPAVPTLMVAGALAVDGHLSALSALILAVLGSGIANFIWYLAGRRYGMRILGLMCRISISPDACVRRTENVFTRWGAWSLLVSRFVPGLSMLSSPLAGATGLAAWRFILFDGLGTALWASAAIGGGMLLHHQVEVFLKALASIGSIAVLVILGLLALYIAWRWIERQQLLRFVRKHRIDAEELYELISTDNAPIIVDVRSQTLRAEDSRRIPGALEAELADVRALLGHLPREQEIVFYCNCPNEASAAHAARQLRALGFKRVRPLSGGLDAWLNWTALTAEEP</sequence>
<dbReference type="SMART" id="SM00450">
    <property type="entry name" value="RHOD"/>
    <property type="match status" value="1"/>
</dbReference>
<proteinExistence type="predicted"/>
<dbReference type="CDD" id="cd01444">
    <property type="entry name" value="GlpE_ST"/>
    <property type="match status" value="1"/>
</dbReference>
<name>A0ABU9YU59_9RHOO</name>
<feature type="transmembrane region" description="Helical" evidence="6">
    <location>
        <begin position="135"/>
        <end position="157"/>
    </location>
</feature>
<dbReference type="InterPro" id="IPR001763">
    <property type="entry name" value="Rhodanese-like_dom"/>
</dbReference>
<evidence type="ECO:0000256" key="1">
    <source>
        <dbReference type="ARBA" id="ARBA00004651"/>
    </source>
</evidence>
<dbReference type="Pfam" id="PF09335">
    <property type="entry name" value="VTT_dom"/>
    <property type="match status" value="1"/>
</dbReference>
<feature type="domain" description="Rhodanese" evidence="7">
    <location>
        <begin position="217"/>
        <end position="302"/>
    </location>
</feature>
<dbReference type="RefSeq" id="WP_345917844.1">
    <property type="nucleotide sequence ID" value="NZ_JBDIVE010000001.1"/>
</dbReference>
<comment type="caution">
    <text evidence="8">The sequence shown here is derived from an EMBL/GenBank/DDBJ whole genome shotgun (WGS) entry which is preliminary data.</text>
</comment>
<evidence type="ECO:0000256" key="3">
    <source>
        <dbReference type="ARBA" id="ARBA00022692"/>
    </source>
</evidence>
<dbReference type="Pfam" id="PF00581">
    <property type="entry name" value="Rhodanese"/>
    <property type="match status" value="1"/>
</dbReference>
<dbReference type="EMBL" id="JBDIVE010000001">
    <property type="protein sequence ID" value="MEN3067076.1"/>
    <property type="molecule type" value="Genomic_DNA"/>
</dbReference>
<keyword evidence="9" id="KW-1185">Reference proteome</keyword>
<protein>
    <submittedName>
        <fullName evidence="8">DedA family protein/thiosulfate sulfurtransferase GlpE</fullName>
    </submittedName>
</protein>
<dbReference type="InterPro" id="IPR036873">
    <property type="entry name" value="Rhodanese-like_dom_sf"/>
</dbReference>
<accession>A0ABU9YU59</accession>
<evidence type="ECO:0000256" key="4">
    <source>
        <dbReference type="ARBA" id="ARBA00022989"/>
    </source>
</evidence>
<dbReference type="PANTHER" id="PTHR42709:SF6">
    <property type="entry name" value="UNDECAPRENYL PHOSPHATE TRANSPORTER A"/>
    <property type="match status" value="1"/>
</dbReference>
<gene>
    <name evidence="8" type="ORF">ABDB84_01225</name>
</gene>
<comment type="subcellular location">
    <subcellularLocation>
        <location evidence="1">Cell membrane</location>
        <topology evidence="1">Multi-pass membrane protein</topology>
    </subcellularLocation>
</comment>
<evidence type="ECO:0000256" key="5">
    <source>
        <dbReference type="ARBA" id="ARBA00023136"/>
    </source>
</evidence>
<keyword evidence="2" id="KW-1003">Cell membrane</keyword>
<dbReference type="PROSITE" id="PS50206">
    <property type="entry name" value="RHODANESE_3"/>
    <property type="match status" value="1"/>
</dbReference>
<evidence type="ECO:0000256" key="6">
    <source>
        <dbReference type="SAM" id="Phobius"/>
    </source>
</evidence>
<feature type="transmembrane region" description="Helical" evidence="6">
    <location>
        <begin position="163"/>
        <end position="189"/>
    </location>
</feature>
<dbReference type="Proteomes" id="UP001410394">
    <property type="component" value="Unassembled WGS sequence"/>
</dbReference>
<keyword evidence="4 6" id="KW-1133">Transmembrane helix</keyword>
<feature type="transmembrane region" description="Helical" evidence="6">
    <location>
        <begin position="47"/>
        <end position="70"/>
    </location>
</feature>
<evidence type="ECO:0000259" key="7">
    <source>
        <dbReference type="PROSITE" id="PS50206"/>
    </source>
</evidence>
<dbReference type="PANTHER" id="PTHR42709">
    <property type="entry name" value="ALKALINE PHOSPHATASE LIKE PROTEIN"/>
    <property type="match status" value="1"/>
</dbReference>
<dbReference type="InterPro" id="IPR023695">
    <property type="entry name" value="Thiosulf_sulfurTrfase"/>
</dbReference>
<dbReference type="SUPFAM" id="SSF52821">
    <property type="entry name" value="Rhodanese/Cell cycle control phosphatase"/>
    <property type="match status" value="1"/>
</dbReference>
<reference evidence="8 9" key="1">
    <citation type="journal article" date="2018" name="Int. J. Syst. Evol. Microbiol.">
        <title>Uliginosibacterium sediminicola sp. nov., isolated from freshwater sediment.</title>
        <authorList>
            <person name="Hwang W.M."/>
            <person name="Kim S.M."/>
            <person name="Kang K."/>
            <person name="Ahn T.Y."/>
        </authorList>
    </citation>
    <scope>NUCLEOTIDE SEQUENCE [LARGE SCALE GENOMIC DNA]</scope>
    <source>
        <strain evidence="8 9">M1-21</strain>
    </source>
</reference>
<dbReference type="InterPro" id="IPR051311">
    <property type="entry name" value="DedA_domain"/>
</dbReference>